<evidence type="ECO:0000313" key="3">
    <source>
        <dbReference type="Proteomes" id="UP000663828"/>
    </source>
</evidence>
<name>A0A814FT90_ADIRI</name>
<dbReference type="Proteomes" id="UP000663852">
    <property type="component" value="Unassembled WGS sequence"/>
</dbReference>
<sequence>MPKNYLDISWTYEYITSQDLTQFSFDTGINGDIYFTLSLSKYHQVNVVLTISQDNLCFFLTTDFLTRITYSSNLCRIINAPTSRPAQDCIENCELYNSTKSPLSMSEKYNLLLTDVADNEFGSISDALNKTTLAIQRTNRDFHGAGLTERYRSDANTGDLL</sequence>
<comment type="caution">
    <text evidence="1">The sequence shown here is derived from an EMBL/GenBank/DDBJ whole genome shotgun (WGS) entry which is preliminary data.</text>
</comment>
<protein>
    <submittedName>
        <fullName evidence="1">Uncharacterized protein</fullName>
    </submittedName>
</protein>
<organism evidence="1 3">
    <name type="scientific">Adineta ricciae</name>
    <name type="common">Rotifer</name>
    <dbReference type="NCBI Taxonomy" id="249248"/>
    <lineage>
        <taxon>Eukaryota</taxon>
        <taxon>Metazoa</taxon>
        <taxon>Spiralia</taxon>
        <taxon>Gnathifera</taxon>
        <taxon>Rotifera</taxon>
        <taxon>Eurotatoria</taxon>
        <taxon>Bdelloidea</taxon>
        <taxon>Adinetida</taxon>
        <taxon>Adinetidae</taxon>
        <taxon>Adineta</taxon>
    </lineage>
</organism>
<proteinExistence type="predicted"/>
<accession>A0A814FT90</accession>
<gene>
    <name evidence="2" type="ORF">EDS130_LOCUS28744</name>
    <name evidence="1" type="ORF">XAT740_LOCUS12503</name>
</gene>
<dbReference type="AlphaFoldDB" id="A0A814FT90"/>
<dbReference type="EMBL" id="CAJNOJ010000189">
    <property type="protein sequence ID" value="CAF1265476.1"/>
    <property type="molecule type" value="Genomic_DNA"/>
</dbReference>
<evidence type="ECO:0000313" key="1">
    <source>
        <dbReference type="EMBL" id="CAF0987206.1"/>
    </source>
</evidence>
<keyword evidence="3" id="KW-1185">Reference proteome</keyword>
<reference evidence="1" key="1">
    <citation type="submission" date="2021-02" db="EMBL/GenBank/DDBJ databases">
        <authorList>
            <person name="Nowell W R."/>
        </authorList>
    </citation>
    <scope>NUCLEOTIDE SEQUENCE</scope>
</reference>
<dbReference type="EMBL" id="CAJNOR010000706">
    <property type="protein sequence ID" value="CAF0987206.1"/>
    <property type="molecule type" value="Genomic_DNA"/>
</dbReference>
<evidence type="ECO:0000313" key="2">
    <source>
        <dbReference type="EMBL" id="CAF1265476.1"/>
    </source>
</evidence>
<dbReference type="Proteomes" id="UP000663828">
    <property type="component" value="Unassembled WGS sequence"/>
</dbReference>